<proteinExistence type="predicted"/>
<evidence type="ECO:0000313" key="5">
    <source>
        <dbReference type="EMBL" id="BAX79906.1"/>
    </source>
</evidence>
<name>A0A1Y1CHQ4_9BACT</name>
<sequence>MTNTYSMNKVNLETSVNHHIAISAIMIKRVFFKILSRNKLNITPEQWNVLYHLTESDGMTIGELSGLTYKDFANMSRMTQKLEIAGFIEKKRDETDKRIFKLFISPKGKEINEQVQQCAFESTNIALEGTDEASKEILLKSLKQVIVNTETFLK</sequence>
<evidence type="ECO:0000256" key="2">
    <source>
        <dbReference type="ARBA" id="ARBA00023125"/>
    </source>
</evidence>
<keyword evidence="2" id="KW-0238">DNA-binding</keyword>
<dbReference type="GO" id="GO:0003700">
    <property type="term" value="F:DNA-binding transcription factor activity"/>
    <property type="evidence" value="ECO:0007669"/>
    <property type="project" value="InterPro"/>
</dbReference>
<dbReference type="PANTHER" id="PTHR42756">
    <property type="entry name" value="TRANSCRIPTIONAL REGULATOR, MARR"/>
    <property type="match status" value="1"/>
</dbReference>
<dbReference type="SMART" id="SM00347">
    <property type="entry name" value="HTH_MARR"/>
    <property type="match status" value="1"/>
</dbReference>
<dbReference type="Proteomes" id="UP000218267">
    <property type="component" value="Chromosome"/>
</dbReference>
<evidence type="ECO:0000256" key="1">
    <source>
        <dbReference type="ARBA" id="ARBA00023015"/>
    </source>
</evidence>
<dbReference type="EMBL" id="AP018042">
    <property type="protein sequence ID" value="BAX79906.1"/>
    <property type="molecule type" value="Genomic_DNA"/>
</dbReference>
<evidence type="ECO:0000256" key="3">
    <source>
        <dbReference type="ARBA" id="ARBA00023163"/>
    </source>
</evidence>
<accession>A0A1Y1CHQ4</accession>
<evidence type="ECO:0000259" key="4">
    <source>
        <dbReference type="PROSITE" id="PS50995"/>
    </source>
</evidence>
<protein>
    <recommendedName>
        <fullName evidence="4">HTH marR-type domain-containing protein</fullName>
    </recommendedName>
</protein>
<keyword evidence="1" id="KW-0805">Transcription regulation</keyword>
<keyword evidence="3" id="KW-0804">Transcription</keyword>
<dbReference type="InterPro" id="IPR036390">
    <property type="entry name" value="WH_DNA-bd_sf"/>
</dbReference>
<dbReference type="Pfam" id="PF01047">
    <property type="entry name" value="MarR"/>
    <property type="match status" value="1"/>
</dbReference>
<dbReference type="PROSITE" id="PS50995">
    <property type="entry name" value="HTH_MARR_2"/>
    <property type="match status" value="1"/>
</dbReference>
<dbReference type="Gene3D" id="1.10.10.10">
    <property type="entry name" value="Winged helix-like DNA-binding domain superfamily/Winged helix DNA-binding domain"/>
    <property type="match status" value="1"/>
</dbReference>
<dbReference type="OrthoDB" id="996843at2"/>
<keyword evidence="6" id="KW-1185">Reference proteome</keyword>
<organism evidence="5 6">
    <name type="scientific">Labilibaculum antarcticum</name>
    <dbReference type="NCBI Taxonomy" id="1717717"/>
    <lineage>
        <taxon>Bacteria</taxon>
        <taxon>Pseudomonadati</taxon>
        <taxon>Bacteroidota</taxon>
        <taxon>Bacteroidia</taxon>
        <taxon>Marinilabiliales</taxon>
        <taxon>Marinifilaceae</taxon>
        <taxon>Labilibaculum</taxon>
    </lineage>
</organism>
<dbReference type="SUPFAM" id="SSF46785">
    <property type="entry name" value="Winged helix' DNA-binding domain"/>
    <property type="match status" value="1"/>
</dbReference>
<feature type="domain" description="HTH marR-type" evidence="4">
    <location>
        <begin position="13"/>
        <end position="147"/>
    </location>
</feature>
<dbReference type="KEGG" id="mbas:ALGA_1530"/>
<dbReference type="InterPro" id="IPR000835">
    <property type="entry name" value="HTH_MarR-typ"/>
</dbReference>
<reference evidence="6" key="2">
    <citation type="journal article" date="2020" name="Antonie Van Leeuwenhoek">
        <title>Labilibaculum antarcticum sp. nov., a novel facultative anaerobic, psychrotorelant bacterium isolated from marine sediment of Antarctica.</title>
        <authorList>
            <person name="Watanabe M."/>
            <person name="Kojima H."/>
            <person name="Fukui M."/>
        </authorList>
    </citation>
    <scope>NUCLEOTIDE SEQUENCE [LARGE SCALE GENOMIC DNA]</scope>
    <source>
        <strain evidence="6">SPP2</strain>
    </source>
</reference>
<dbReference type="AlphaFoldDB" id="A0A1Y1CHQ4"/>
<dbReference type="InterPro" id="IPR023187">
    <property type="entry name" value="Tscrpt_reg_MarR-type_CS"/>
</dbReference>
<dbReference type="PANTHER" id="PTHR42756:SF1">
    <property type="entry name" value="TRANSCRIPTIONAL REPRESSOR OF EMRAB OPERON"/>
    <property type="match status" value="1"/>
</dbReference>
<dbReference type="PROSITE" id="PS01117">
    <property type="entry name" value="HTH_MARR_1"/>
    <property type="match status" value="1"/>
</dbReference>
<dbReference type="GO" id="GO:0003677">
    <property type="term" value="F:DNA binding"/>
    <property type="evidence" value="ECO:0007669"/>
    <property type="project" value="UniProtKB-KW"/>
</dbReference>
<evidence type="ECO:0000313" key="6">
    <source>
        <dbReference type="Proteomes" id="UP000218267"/>
    </source>
</evidence>
<dbReference type="InterPro" id="IPR036388">
    <property type="entry name" value="WH-like_DNA-bd_sf"/>
</dbReference>
<gene>
    <name evidence="5" type="ORF">ALGA_1530</name>
</gene>
<reference evidence="5 6" key="1">
    <citation type="journal article" date="2018" name="Mar. Genomics">
        <title>Complete genome sequence of Marinifilaceae bacterium strain SPP2, isolated from the Antarctic marine sediment.</title>
        <authorList>
            <person name="Watanabe M."/>
            <person name="Kojima H."/>
            <person name="Fukui M."/>
        </authorList>
    </citation>
    <scope>NUCLEOTIDE SEQUENCE [LARGE SCALE GENOMIC DNA]</scope>
    <source>
        <strain evidence="5 6">SPP2</strain>
    </source>
</reference>